<dbReference type="SUPFAM" id="SSF54680">
    <property type="entry name" value="Pyrimidine nucleoside phosphorylase C-terminal domain"/>
    <property type="match status" value="1"/>
</dbReference>
<dbReference type="NCBIfam" id="NF004490">
    <property type="entry name" value="PRK05820.1"/>
    <property type="match status" value="1"/>
</dbReference>
<dbReference type="PANTHER" id="PTHR10515">
    <property type="entry name" value="THYMIDINE PHOSPHORYLASE"/>
    <property type="match status" value="1"/>
</dbReference>
<dbReference type="InterPro" id="IPR000053">
    <property type="entry name" value="Thymidine/pyrmidine_PPase"/>
</dbReference>
<comment type="subunit">
    <text evidence="3">Homodimer.</text>
</comment>
<dbReference type="Gene3D" id="3.40.1030.10">
    <property type="entry name" value="Nucleoside phosphorylase/phosphoribosyltransferase catalytic domain"/>
    <property type="match status" value="2"/>
</dbReference>
<dbReference type="Pfam" id="PF07831">
    <property type="entry name" value="PYNP_C"/>
    <property type="match status" value="1"/>
</dbReference>
<proteinExistence type="inferred from homology"/>
<evidence type="ECO:0000256" key="2">
    <source>
        <dbReference type="ARBA" id="ARBA00022679"/>
    </source>
</evidence>
<keyword evidence="2 3" id="KW-0808">Transferase</keyword>
<dbReference type="InterPro" id="IPR017872">
    <property type="entry name" value="Pyrmidine_PPase_CS"/>
</dbReference>
<dbReference type="InterPro" id="IPR017459">
    <property type="entry name" value="Glycosyl_Trfase_fam3_N_dom"/>
</dbReference>
<dbReference type="Gene3D" id="1.20.970.10">
    <property type="entry name" value="Transferase, Pyrimidine Nucleoside Phosphorylase, Chain C"/>
    <property type="match status" value="1"/>
</dbReference>
<evidence type="ECO:0000256" key="1">
    <source>
        <dbReference type="ARBA" id="ARBA00022676"/>
    </source>
</evidence>
<dbReference type="PANTHER" id="PTHR10515:SF0">
    <property type="entry name" value="THYMIDINE PHOSPHORYLASE"/>
    <property type="match status" value="1"/>
</dbReference>
<dbReference type="Gene3D" id="3.90.1170.30">
    <property type="entry name" value="Pyrimidine nucleoside phosphorylase-like, C-terminal domain"/>
    <property type="match status" value="1"/>
</dbReference>
<dbReference type="InterPro" id="IPR000312">
    <property type="entry name" value="Glycosyl_Trfase_fam3"/>
</dbReference>
<comment type="catalytic activity">
    <reaction evidence="3">
        <text>thymidine + phosphate = 2-deoxy-alpha-D-ribose 1-phosphate + thymine</text>
        <dbReference type="Rhea" id="RHEA:16037"/>
        <dbReference type="ChEBI" id="CHEBI:17748"/>
        <dbReference type="ChEBI" id="CHEBI:17821"/>
        <dbReference type="ChEBI" id="CHEBI:43474"/>
        <dbReference type="ChEBI" id="CHEBI:57259"/>
        <dbReference type="EC" id="2.4.2.4"/>
    </reaction>
</comment>
<dbReference type="InterPro" id="IPR035902">
    <property type="entry name" value="Nuc_phospho_transferase"/>
</dbReference>
<organism evidence="5 6">
    <name type="scientific">Mya arenaria</name>
    <name type="common">Soft-shell clam</name>
    <dbReference type="NCBI Taxonomy" id="6604"/>
    <lineage>
        <taxon>Eukaryota</taxon>
        <taxon>Metazoa</taxon>
        <taxon>Spiralia</taxon>
        <taxon>Lophotrochozoa</taxon>
        <taxon>Mollusca</taxon>
        <taxon>Bivalvia</taxon>
        <taxon>Autobranchia</taxon>
        <taxon>Heteroconchia</taxon>
        <taxon>Euheterodonta</taxon>
        <taxon>Imparidentia</taxon>
        <taxon>Neoheterodontei</taxon>
        <taxon>Myida</taxon>
        <taxon>Myoidea</taxon>
        <taxon>Myidae</taxon>
        <taxon>Mya</taxon>
    </lineage>
</organism>
<evidence type="ECO:0000256" key="3">
    <source>
        <dbReference type="PIRNR" id="PIRNR000478"/>
    </source>
</evidence>
<comment type="pathway">
    <text evidence="3">Pyrimidine metabolism; dTMP biosynthesis via salvage pathway; dTMP from thymine: step 1/2.</text>
</comment>
<protein>
    <recommendedName>
        <fullName evidence="3">Thymidine phosphorylase</fullName>
        <shortName evidence="3">TP</shortName>
        <ecNumber evidence="3">2.4.2.4</ecNumber>
    </recommendedName>
    <alternativeName>
        <fullName evidence="3">TdRPase</fullName>
    </alternativeName>
</protein>
<dbReference type="Proteomes" id="UP001164746">
    <property type="component" value="Chromosome 6"/>
</dbReference>
<name>A0ABY7EJ15_MYAAR</name>
<dbReference type="PIRSF" id="PIRSF000478">
    <property type="entry name" value="TP_PyNP"/>
    <property type="match status" value="1"/>
</dbReference>
<dbReference type="Pfam" id="PF02885">
    <property type="entry name" value="Glycos_trans_3N"/>
    <property type="match status" value="1"/>
</dbReference>
<comment type="similarity">
    <text evidence="3">Belongs to the thymidine/pyrimidine-nucleoside phosphorylase family.</text>
</comment>
<dbReference type="SMART" id="SM00941">
    <property type="entry name" value="PYNP_C"/>
    <property type="match status" value="1"/>
</dbReference>
<dbReference type="PROSITE" id="PS00647">
    <property type="entry name" value="THYMID_PHOSPHORYLASE"/>
    <property type="match status" value="1"/>
</dbReference>
<evidence type="ECO:0000313" key="6">
    <source>
        <dbReference type="Proteomes" id="UP001164746"/>
    </source>
</evidence>
<keyword evidence="6" id="KW-1185">Reference proteome</keyword>
<dbReference type="SUPFAM" id="SSF47648">
    <property type="entry name" value="Nucleoside phosphorylase/phosphoribosyltransferase N-terminal domain"/>
    <property type="match status" value="1"/>
</dbReference>
<evidence type="ECO:0000259" key="4">
    <source>
        <dbReference type="SMART" id="SM00941"/>
    </source>
</evidence>
<accession>A0ABY7EJ15</accession>
<dbReference type="InterPro" id="IPR036320">
    <property type="entry name" value="Glycosyl_Trfase_fam3_N_dom_sf"/>
</dbReference>
<keyword evidence="1 3" id="KW-0328">Glycosyltransferase</keyword>
<dbReference type="SUPFAM" id="SSF52418">
    <property type="entry name" value="Nucleoside phosphorylase/phosphoribosyltransferase catalytic domain"/>
    <property type="match status" value="1"/>
</dbReference>
<comment type="function">
    <text evidence="3">Catalyzes the reversible phosphorolysis of thymidine. The produced molecules are then utilized as carbon and energy sources or in the rescue of pyrimidine bases for nucleotide synthesis.</text>
</comment>
<reference evidence="5" key="1">
    <citation type="submission" date="2022-11" db="EMBL/GenBank/DDBJ databases">
        <title>Centuries of genome instability and evolution in soft-shell clam transmissible cancer (bioRxiv).</title>
        <authorList>
            <person name="Hart S.F.M."/>
            <person name="Yonemitsu M.A."/>
            <person name="Giersch R.M."/>
            <person name="Beal B.F."/>
            <person name="Arriagada G."/>
            <person name="Davis B.W."/>
            <person name="Ostrander E.A."/>
            <person name="Goff S.P."/>
            <person name="Metzger M.J."/>
        </authorList>
    </citation>
    <scope>NUCLEOTIDE SEQUENCE</scope>
    <source>
        <strain evidence="5">MELC-2E11</strain>
        <tissue evidence="5">Siphon/mantle</tissue>
    </source>
</reference>
<dbReference type="EMBL" id="CP111017">
    <property type="protein sequence ID" value="WAR08922.1"/>
    <property type="molecule type" value="Genomic_DNA"/>
</dbReference>
<feature type="domain" description="Pyrimidine nucleoside phosphorylase C-terminal" evidence="4">
    <location>
        <begin position="433"/>
        <end position="508"/>
    </location>
</feature>
<gene>
    <name evidence="5" type="ORF">MAR_018880</name>
</gene>
<dbReference type="Pfam" id="PF00591">
    <property type="entry name" value="Glycos_transf_3"/>
    <property type="match status" value="2"/>
</dbReference>
<evidence type="ECO:0000313" key="5">
    <source>
        <dbReference type="EMBL" id="WAR08922.1"/>
    </source>
</evidence>
<sequence length="523" mass="56839">MIRSLYRKYHKIRPYYFSVNTSLRKFISCCTKNTNKYLKNGTEKMGSQNRQRVDSVFRLRIADIIRKKRDGESLSIEEIEFFVEGVVNRSIQDAQLGAMLMAMYIRSLDSEETTYLTRAMTHSGEVLKWPAEWKGRIVDKHSTGGVGDKVSLILAPALAACGMKVPMVSGRGLSHTGGTLDKLEAIPGFTVSQSHANMIKILENVGCCIVGQTSNLVPADKIMYATRDVTSTTENIGLITSSIISKKVAESLDALVLDVKIGKGAFLKNEKDARELAQRMSLKEDKNRNDTAAATTTTTTTVAAGNGSGVQTVALLTDMNSPIGKKIGNAFEVAESIECLHGNGPNDLTDLVTRLGGQLLYKINAAESMDAAINMIASTLNDGRALAKFRAMIVAQGVQEEIADKLCRKGADVFEVLPKAKYTYEIQCAKSGHIHSIDSMNCAIVTGKLGAGRAKAGEVINFAVGIHLKKHIGDAIEKDEVAMVVHHDEDGIFPEEFAGLLKDAFVIGDRPVTHATRVLDVIT</sequence>
<dbReference type="EC" id="2.4.2.4" evidence="3"/>
<dbReference type="InterPro" id="IPR036566">
    <property type="entry name" value="PYNP-like_C_sf"/>
</dbReference>
<dbReference type="InterPro" id="IPR013102">
    <property type="entry name" value="PYNP_C"/>
</dbReference>